<comment type="caution">
    <text evidence="7">The sequence shown here is derived from an EMBL/GenBank/DDBJ whole genome shotgun (WGS) entry which is preliminary data.</text>
</comment>
<dbReference type="Gene3D" id="1.10.510.10">
    <property type="entry name" value="Transferase(Phosphotransferase) domain 1"/>
    <property type="match status" value="1"/>
</dbReference>
<dbReference type="PROSITE" id="PS50011">
    <property type="entry name" value="PROTEIN_KINASE_DOM"/>
    <property type="match status" value="1"/>
</dbReference>
<proteinExistence type="predicted"/>
<keyword evidence="5" id="KW-0067">ATP-binding</keyword>
<name>A0A3S5ANT0_9PLAT</name>
<evidence type="ECO:0000256" key="3">
    <source>
        <dbReference type="ARBA" id="ARBA00022741"/>
    </source>
</evidence>
<evidence type="ECO:0000256" key="4">
    <source>
        <dbReference type="ARBA" id="ARBA00022777"/>
    </source>
</evidence>
<keyword evidence="2" id="KW-0808">Transferase</keyword>
<accession>A0A3S5ANT0</accession>
<dbReference type="FunFam" id="1.10.510.10:FF:000624">
    <property type="entry name" value="Mitogen-activated protein kinase"/>
    <property type="match status" value="1"/>
</dbReference>
<dbReference type="Proteomes" id="UP000784294">
    <property type="component" value="Unassembled WGS sequence"/>
</dbReference>
<dbReference type="OrthoDB" id="192887at2759"/>
<evidence type="ECO:0000256" key="5">
    <source>
        <dbReference type="ARBA" id="ARBA00022840"/>
    </source>
</evidence>
<dbReference type="InterPro" id="IPR050117">
    <property type="entry name" value="MAPK"/>
</dbReference>
<dbReference type="SUPFAM" id="SSF56112">
    <property type="entry name" value="Protein kinase-like (PK-like)"/>
    <property type="match status" value="1"/>
</dbReference>
<dbReference type="InterPro" id="IPR000719">
    <property type="entry name" value="Prot_kinase_dom"/>
</dbReference>
<evidence type="ECO:0000313" key="8">
    <source>
        <dbReference type="Proteomes" id="UP000784294"/>
    </source>
</evidence>
<evidence type="ECO:0000256" key="2">
    <source>
        <dbReference type="ARBA" id="ARBA00022679"/>
    </source>
</evidence>
<dbReference type="GO" id="GO:0004674">
    <property type="term" value="F:protein serine/threonine kinase activity"/>
    <property type="evidence" value="ECO:0007669"/>
    <property type="project" value="UniProtKB-KW"/>
</dbReference>
<keyword evidence="3" id="KW-0547">Nucleotide-binding</keyword>
<feature type="domain" description="Protein kinase" evidence="6">
    <location>
        <begin position="1"/>
        <end position="95"/>
    </location>
</feature>
<gene>
    <name evidence="7" type="ORF">PXEA_LOCUS14675</name>
</gene>
<keyword evidence="4" id="KW-0418">Kinase</keyword>
<evidence type="ECO:0000259" key="6">
    <source>
        <dbReference type="PROSITE" id="PS50011"/>
    </source>
</evidence>
<dbReference type="EMBL" id="CAAALY010050311">
    <property type="protein sequence ID" value="VEL21235.1"/>
    <property type="molecule type" value="Genomic_DNA"/>
</dbReference>
<dbReference type="AlphaFoldDB" id="A0A3S5ANT0"/>
<evidence type="ECO:0000313" key="7">
    <source>
        <dbReference type="EMBL" id="VEL21235.1"/>
    </source>
</evidence>
<keyword evidence="8" id="KW-1185">Reference proteome</keyword>
<organism evidence="7 8">
    <name type="scientific">Protopolystoma xenopodis</name>
    <dbReference type="NCBI Taxonomy" id="117903"/>
    <lineage>
        <taxon>Eukaryota</taxon>
        <taxon>Metazoa</taxon>
        <taxon>Spiralia</taxon>
        <taxon>Lophotrochozoa</taxon>
        <taxon>Platyhelminthes</taxon>
        <taxon>Monogenea</taxon>
        <taxon>Polyopisthocotylea</taxon>
        <taxon>Polystomatidea</taxon>
        <taxon>Polystomatidae</taxon>
        <taxon>Protopolystoma</taxon>
    </lineage>
</organism>
<dbReference type="Pfam" id="PF00069">
    <property type="entry name" value="Pkinase"/>
    <property type="match status" value="1"/>
</dbReference>
<sequence length="95" mass="10961">MCLPLYERLCISISTFQICDFGLARITDPEYDQSGVLTEYVATRWYRAPEIMLTSKVYTKAIDIWSVGCILAEMLSHRVLFPGKHCILYSVNYDL</sequence>
<evidence type="ECO:0000256" key="1">
    <source>
        <dbReference type="ARBA" id="ARBA00022527"/>
    </source>
</evidence>
<dbReference type="GO" id="GO:0005524">
    <property type="term" value="F:ATP binding"/>
    <property type="evidence" value="ECO:0007669"/>
    <property type="project" value="UniProtKB-KW"/>
</dbReference>
<protein>
    <recommendedName>
        <fullName evidence="6">Protein kinase domain-containing protein</fullName>
    </recommendedName>
</protein>
<reference evidence="7" key="1">
    <citation type="submission" date="2018-11" db="EMBL/GenBank/DDBJ databases">
        <authorList>
            <consortium name="Pathogen Informatics"/>
        </authorList>
    </citation>
    <scope>NUCLEOTIDE SEQUENCE</scope>
</reference>
<dbReference type="InterPro" id="IPR011009">
    <property type="entry name" value="Kinase-like_dom_sf"/>
</dbReference>
<dbReference type="PANTHER" id="PTHR24055">
    <property type="entry name" value="MITOGEN-ACTIVATED PROTEIN KINASE"/>
    <property type="match status" value="1"/>
</dbReference>
<keyword evidence="1" id="KW-0723">Serine/threonine-protein kinase</keyword>